<evidence type="ECO:0000313" key="8">
    <source>
        <dbReference type="EMBL" id="KGD61065.1"/>
    </source>
</evidence>
<feature type="transmembrane region" description="Helical" evidence="6">
    <location>
        <begin position="71"/>
        <end position="90"/>
    </location>
</feature>
<dbReference type="InterPro" id="IPR001898">
    <property type="entry name" value="SLC13A/DASS"/>
</dbReference>
<evidence type="ECO:0000313" key="9">
    <source>
        <dbReference type="Proteomes" id="UP000029443"/>
    </source>
</evidence>
<dbReference type="CDD" id="cd01115">
    <property type="entry name" value="SLC13_permease"/>
    <property type="match status" value="1"/>
</dbReference>
<keyword evidence="9" id="KW-1185">Reference proteome</keyword>
<evidence type="ECO:0000256" key="3">
    <source>
        <dbReference type="ARBA" id="ARBA00022692"/>
    </source>
</evidence>
<gene>
    <name evidence="8" type="ORF">T9A_01925</name>
</gene>
<evidence type="ECO:0000256" key="5">
    <source>
        <dbReference type="ARBA" id="ARBA00023136"/>
    </source>
</evidence>
<feature type="transmembrane region" description="Helical" evidence="6">
    <location>
        <begin position="48"/>
        <end position="65"/>
    </location>
</feature>
<reference evidence="8 9" key="1">
    <citation type="submission" date="2012-09" db="EMBL/GenBank/DDBJ databases">
        <title>Genome Sequence of alkane-degrading Bacterium Alcanivorax jadensis T9.</title>
        <authorList>
            <person name="Lai Q."/>
            <person name="Shao Z."/>
        </authorList>
    </citation>
    <scope>NUCLEOTIDE SEQUENCE [LARGE SCALE GENOMIC DNA]</scope>
    <source>
        <strain evidence="8 9">T9</strain>
    </source>
</reference>
<dbReference type="EMBL" id="ARXU01000006">
    <property type="protein sequence ID" value="KGD61065.1"/>
    <property type="molecule type" value="Genomic_DNA"/>
</dbReference>
<keyword evidence="2" id="KW-0813">Transport</keyword>
<dbReference type="NCBIfam" id="TIGR00785">
    <property type="entry name" value="dass"/>
    <property type="match status" value="1"/>
</dbReference>
<feature type="transmembrane region" description="Helical" evidence="6">
    <location>
        <begin position="382"/>
        <end position="400"/>
    </location>
</feature>
<evidence type="ECO:0000259" key="7">
    <source>
        <dbReference type="Pfam" id="PF03600"/>
    </source>
</evidence>
<keyword evidence="3 6" id="KW-0812">Transmembrane</keyword>
<keyword evidence="4 6" id="KW-1133">Transmembrane helix</keyword>
<dbReference type="Proteomes" id="UP000029443">
    <property type="component" value="Unassembled WGS sequence"/>
</dbReference>
<evidence type="ECO:0000256" key="6">
    <source>
        <dbReference type="SAM" id="Phobius"/>
    </source>
</evidence>
<comment type="subcellular location">
    <subcellularLocation>
        <location evidence="1">Membrane</location>
        <topology evidence="1">Multi-pass membrane protein</topology>
    </subcellularLocation>
</comment>
<feature type="transmembrane region" description="Helical" evidence="6">
    <location>
        <begin position="272"/>
        <end position="290"/>
    </location>
</feature>
<dbReference type="PANTHER" id="PTHR10283:SF82">
    <property type="entry name" value="SOLUTE CARRIER FAMILY 13 MEMBER 2"/>
    <property type="match status" value="1"/>
</dbReference>
<dbReference type="RefSeq" id="WP_035247697.1">
    <property type="nucleotide sequence ID" value="NZ_ARXU01000006.1"/>
</dbReference>
<evidence type="ECO:0000256" key="1">
    <source>
        <dbReference type="ARBA" id="ARBA00004141"/>
    </source>
</evidence>
<organism evidence="8 9">
    <name type="scientific">Alcanivorax jadensis T9</name>
    <dbReference type="NCBI Taxonomy" id="1177181"/>
    <lineage>
        <taxon>Bacteria</taxon>
        <taxon>Pseudomonadati</taxon>
        <taxon>Pseudomonadota</taxon>
        <taxon>Gammaproteobacteria</taxon>
        <taxon>Oceanospirillales</taxon>
        <taxon>Alcanivoracaceae</taxon>
        <taxon>Alcanivorax</taxon>
    </lineage>
</organism>
<feature type="domain" description="Citrate transporter-like" evidence="7">
    <location>
        <begin position="37"/>
        <end position="389"/>
    </location>
</feature>
<accession>A0ABR4WCA2</accession>
<dbReference type="InterPro" id="IPR004680">
    <property type="entry name" value="Cit_transptr-like_dom"/>
</dbReference>
<sequence>MRFLLIAMAVVAAVMAYHLPADSKTGAGLALFVLIGLLWLSEAIPLTFTALLVPVLGVGLGLANLDSALAGFAHPVVALFLGGFALAAALGEHGIDRWLAQRLLTLAGGRALPAALLLAVTTALLSMWISNTATTAMMLPIALGLSAPLADSHPRYRVFLLLALAWSANIGGMATLVGSPPNAIAAAALGWSFNDWLAVGIPAFLLLFPLALLVLFYTTRPEANLPTVDVKTILPFPTSPGAIMTLAIFLLTVGLWVFGAPLGDRLGIETSFDSWVACMAIVLLGISRCVSWQHIEAHANWGVLLLFGGGITLSMLLQSSGTSAWLADGISQALPAEETWLVYLIIASFVIFLTELASNTASAALLIPLLMPVASSVGADPVTVALLVAFAASCAFMLPVATPPNAMVYGSGHVPQRTMIRAGIVLNLIAAGVLGGLLPLLQ</sequence>
<feature type="transmembrane region" description="Helical" evidence="6">
    <location>
        <begin position="302"/>
        <end position="320"/>
    </location>
</feature>
<feature type="transmembrane region" description="Helical" evidence="6">
    <location>
        <begin position="239"/>
        <end position="260"/>
    </location>
</feature>
<comment type="caution">
    <text evidence="8">The sequence shown here is derived from an EMBL/GenBank/DDBJ whole genome shotgun (WGS) entry which is preliminary data.</text>
</comment>
<feature type="transmembrane region" description="Helical" evidence="6">
    <location>
        <begin position="340"/>
        <end position="370"/>
    </location>
</feature>
<feature type="transmembrane region" description="Helical" evidence="6">
    <location>
        <begin position="111"/>
        <end position="129"/>
    </location>
</feature>
<feature type="transmembrane region" description="Helical" evidence="6">
    <location>
        <begin position="196"/>
        <end position="218"/>
    </location>
</feature>
<evidence type="ECO:0000256" key="4">
    <source>
        <dbReference type="ARBA" id="ARBA00022989"/>
    </source>
</evidence>
<proteinExistence type="predicted"/>
<protein>
    <submittedName>
        <fullName evidence="8">NadC family protein</fullName>
    </submittedName>
</protein>
<dbReference type="PANTHER" id="PTHR10283">
    <property type="entry name" value="SOLUTE CARRIER FAMILY 13 MEMBER"/>
    <property type="match status" value="1"/>
</dbReference>
<dbReference type="InterPro" id="IPR031312">
    <property type="entry name" value="Na/sul_symport_CS"/>
</dbReference>
<name>A0ABR4WCA2_9GAMM</name>
<feature type="transmembrane region" description="Helical" evidence="6">
    <location>
        <begin position="420"/>
        <end position="441"/>
    </location>
</feature>
<dbReference type="PROSITE" id="PS01271">
    <property type="entry name" value="NA_SULFATE"/>
    <property type="match status" value="1"/>
</dbReference>
<dbReference type="Pfam" id="PF03600">
    <property type="entry name" value="CitMHS"/>
    <property type="match status" value="1"/>
</dbReference>
<keyword evidence="5 6" id="KW-0472">Membrane</keyword>
<feature type="transmembrane region" description="Helical" evidence="6">
    <location>
        <begin position="158"/>
        <end position="176"/>
    </location>
</feature>
<evidence type="ECO:0000256" key="2">
    <source>
        <dbReference type="ARBA" id="ARBA00022448"/>
    </source>
</evidence>